<feature type="compositionally biased region" description="Basic and acidic residues" evidence="1">
    <location>
        <begin position="546"/>
        <end position="559"/>
    </location>
</feature>
<dbReference type="EMBL" id="BLKM01001059">
    <property type="protein sequence ID" value="GFG39743.1"/>
    <property type="molecule type" value="Genomic_DNA"/>
</dbReference>
<feature type="region of interest" description="Disordered" evidence="1">
    <location>
        <begin position="525"/>
        <end position="559"/>
    </location>
</feature>
<feature type="non-terminal residue" evidence="2">
    <location>
        <position position="1066"/>
    </location>
</feature>
<feature type="compositionally biased region" description="Polar residues" evidence="1">
    <location>
        <begin position="306"/>
        <end position="317"/>
    </location>
</feature>
<accession>A0A6L2Q4D4</accession>
<name>A0A6L2Q4D4_COPFO</name>
<feature type="compositionally biased region" description="Basic and acidic residues" evidence="1">
    <location>
        <begin position="203"/>
        <end position="219"/>
    </location>
</feature>
<keyword evidence="3" id="KW-1185">Reference proteome</keyword>
<feature type="compositionally biased region" description="Basic residues" evidence="1">
    <location>
        <begin position="167"/>
        <end position="177"/>
    </location>
</feature>
<dbReference type="Proteomes" id="UP000502823">
    <property type="component" value="Unassembled WGS sequence"/>
</dbReference>
<dbReference type="InParanoid" id="A0A6L2Q4D4"/>
<dbReference type="OrthoDB" id="10605647at2759"/>
<feature type="region of interest" description="Disordered" evidence="1">
    <location>
        <begin position="592"/>
        <end position="621"/>
    </location>
</feature>
<gene>
    <name evidence="2" type="ORF">Cfor_08767</name>
</gene>
<organism evidence="2 3">
    <name type="scientific">Coptotermes formosanus</name>
    <name type="common">Formosan subterranean termite</name>
    <dbReference type="NCBI Taxonomy" id="36987"/>
    <lineage>
        <taxon>Eukaryota</taxon>
        <taxon>Metazoa</taxon>
        <taxon>Ecdysozoa</taxon>
        <taxon>Arthropoda</taxon>
        <taxon>Hexapoda</taxon>
        <taxon>Insecta</taxon>
        <taxon>Pterygota</taxon>
        <taxon>Neoptera</taxon>
        <taxon>Polyneoptera</taxon>
        <taxon>Dictyoptera</taxon>
        <taxon>Blattodea</taxon>
        <taxon>Blattoidea</taxon>
        <taxon>Termitoidae</taxon>
        <taxon>Rhinotermitidae</taxon>
        <taxon>Coptotermes</taxon>
    </lineage>
</organism>
<feature type="region of interest" description="Disordered" evidence="1">
    <location>
        <begin position="150"/>
        <end position="222"/>
    </location>
</feature>
<evidence type="ECO:0000313" key="2">
    <source>
        <dbReference type="EMBL" id="GFG39743.1"/>
    </source>
</evidence>
<feature type="region of interest" description="Disordered" evidence="1">
    <location>
        <begin position="471"/>
        <end position="498"/>
    </location>
</feature>
<feature type="compositionally biased region" description="Basic and acidic residues" evidence="1">
    <location>
        <begin position="471"/>
        <end position="484"/>
    </location>
</feature>
<evidence type="ECO:0000313" key="3">
    <source>
        <dbReference type="Proteomes" id="UP000502823"/>
    </source>
</evidence>
<feature type="compositionally biased region" description="Polar residues" evidence="1">
    <location>
        <begin position="180"/>
        <end position="192"/>
    </location>
</feature>
<evidence type="ECO:0000256" key="1">
    <source>
        <dbReference type="SAM" id="MobiDB-lite"/>
    </source>
</evidence>
<proteinExistence type="predicted"/>
<feature type="region of interest" description="Disordered" evidence="1">
    <location>
        <begin position="424"/>
        <end position="443"/>
    </location>
</feature>
<protein>
    <submittedName>
        <fullName evidence="2">Uncharacterized protein</fullName>
    </submittedName>
</protein>
<feature type="compositionally biased region" description="Basic and acidic residues" evidence="1">
    <location>
        <begin position="155"/>
        <end position="166"/>
    </location>
</feature>
<reference evidence="3" key="1">
    <citation type="submission" date="2020-01" db="EMBL/GenBank/DDBJ databases">
        <title>Draft genome sequence of the Termite Coptotermes fromosanus.</title>
        <authorList>
            <person name="Itakura S."/>
            <person name="Yosikawa Y."/>
            <person name="Umezawa K."/>
        </authorList>
    </citation>
    <scope>NUCLEOTIDE SEQUENCE [LARGE SCALE GENOMIC DNA]</scope>
</reference>
<feature type="region of interest" description="Disordered" evidence="1">
    <location>
        <begin position="292"/>
        <end position="326"/>
    </location>
</feature>
<comment type="caution">
    <text evidence="2">The sequence shown here is derived from an EMBL/GenBank/DDBJ whole genome shotgun (WGS) entry which is preliminary data.</text>
</comment>
<dbReference type="AlphaFoldDB" id="A0A6L2Q4D4"/>
<sequence length="1066" mass="121737">MSHSELKTSKKTKSIHSDYADPANRHRLLGWANETLSKLKSDKNFLRTTVKKNKHKDEIANTDYHMTFSKKGKCVEGEISKLETNDVATYVSEIVTSKTKRKIQHMAFDCNVTRDKQKKKASNKEHLADTETKENGDIWYKLKAKHRLSSEDQQGELHGHEESAEVKKKKKKKKKKYKESSYQNSSADTVSSGEPLMLWTPVVEERPRKKQKLTEHSKSDTVNCHHCSKYASKEVKTRKKEMNTNDETSRFDDMKYLSGTRKVKKCKMHSDLYTGSENGSVSFWERVDNTGSYKQDKKKQSKHTFDSASEEGQQLNNEDVPKESSKEKKKEKRCYLYSFPEQFISEKKKLKKYKLYTEKHKCGESRSATAHEYRMDVGVRCDSPSATKENKGFEVHCVPGKKRERRKRRHDYCCNHILEETKNETHNSRKTEYSSERSKQKTNKENSCDYTVEECKRKKKNDKHDICSEREIISEAKDHSDPGPRKKKKSKKEKQNCKDIETILNSEDKDRWKLYSDRNKVNTVETSFTEERRTKSKKKKYNLSADAKEASEKDRHTKDASICEKQKTDDSMDHALLDSASTSAKYCVKRKDKTGNKRKSETGGVESVSSKRNRDSSVISKEVHANTAATIQEGVMGCAESNLPPELTQTLKSLNENDNDKEMLASVSVDTYKGTFKSRNIKRSRKIGTFGLSPISRLLDTESESIDSKHSCQTCCRCQLHPKIWPRESSESATKDISNIVIKTEPGLIIKQEKEVVDDIDPHLVDKQMLSAMQNSQIELNTDYMNRTDDGVKKTGNNDGCIDKLGMQEQISTGSGNGPNECLTMNMCLDGTDRELDAVGCVEGFRDEDVVNEGEEIDINTPFYNIYDDKITVKEEILHLTNIHDDQIHGMDHAEGMSQGNFEFVGVQDLGCMDSKSELPSVTALDNTAADVARTPRVEEVNGSNLNAVPQYIPVPLNELQSKCNSEIIPEAASVHTTTWNARQTSDFCWPSVNGNEPQSSLFFDVTAFTAGQVCFSHVPRWWKRGRIAEALRVPIKAIYIHYNHYSPSVRQNYVTVNFYDNQCLQ</sequence>